<dbReference type="RefSeq" id="WP_120572571.1">
    <property type="nucleotide sequence ID" value="NZ_CP024087.1"/>
</dbReference>
<sequence>MPEDAPVPRTPHPRRRHRPLALLTLLALAACGTPPELRTPPAAATPVPVPSASATPSPSATPAPSAPVLPPTPPPSAPASATPCRGRPSGDRIVALLRGSAGVLPRDVKVTVATGPLCAEGWQYTVLTVTGHEELQVVTRGETGTPRLVTAGTDVCGVEVRTVAPAGIRTLACDGTPGA</sequence>
<name>A0A386WRB6_9ACTN</name>
<gene>
    <name evidence="2" type="ORF">CSH63_26525</name>
</gene>
<dbReference type="KEGG" id="mtua:CSH63_26525"/>
<feature type="compositionally biased region" description="Low complexity" evidence="1">
    <location>
        <begin position="39"/>
        <end position="58"/>
    </location>
</feature>
<feature type="compositionally biased region" description="Pro residues" evidence="1">
    <location>
        <begin position="59"/>
        <end position="77"/>
    </location>
</feature>
<organism evidence="2 3">
    <name type="scientific">Micromonospora tulbaghiae</name>
    <dbReference type="NCBI Taxonomy" id="479978"/>
    <lineage>
        <taxon>Bacteria</taxon>
        <taxon>Bacillati</taxon>
        <taxon>Actinomycetota</taxon>
        <taxon>Actinomycetes</taxon>
        <taxon>Micromonosporales</taxon>
        <taxon>Micromonosporaceae</taxon>
        <taxon>Micromonospora</taxon>
    </lineage>
</organism>
<dbReference type="EMBL" id="CP024087">
    <property type="protein sequence ID" value="AYF30935.1"/>
    <property type="molecule type" value="Genomic_DNA"/>
</dbReference>
<reference evidence="2 3" key="1">
    <citation type="submission" date="2017-10" db="EMBL/GenBank/DDBJ databases">
        <title>Integration of genomic and chemical information greatly accelerates assignment of the full stereostructure of myelolactone, a potent inhibitor of myeloma from a marine-derived Micromonospora.</title>
        <authorList>
            <person name="Kim M.C."/>
            <person name="Machado H."/>
            <person name="Jensen P.R."/>
            <person name="Fenical W."/>
        </authorList>
    </citation>
    <scope>NUCLEOTIDE SEQUENCE [LARGE SCALE GENOMIC DNA]</scope>
    <source>
        <strain evidence="2 3">CNY-010</strain>
    </source>
</reference>
<proteinExistence type="predicted"/>
<evidence type="ECO:0000313" key="2">
    <source>
        <dbReference type="EMBL" id="AYF30935.1"/>
    </source>
</evidence>
<feature type="region of interest" description="Disordered" evidence="1">
    <location>
        <begin position="33"/>
        <end position="90"/>
    </location>
</feature>
<accession>A0A386WRB6</accession>
<dbReference type="Proteomes" id="UP000267804">
    <property type="component" value="Chromosome"/>
</dbReference>
<protein>
    <submittedName>
        <fullName evidence="2">Uncharacterized protein</fullName>
    </submittedName>
</protein>
<dbReference type="AlphaFoldDB" id="A0A386WRB6"/>
<evidence type="ECO:0000313" key="3">
    <source>
        <dbReference type="Proteomes" id="UP000267804"/>
    </source>
</evidence>
<evidence type="ECO:0000256" key="1">
    <source>
        <dbReference type="SAM" id="MobiDB-lite"/>
    </source>
</evidence>